<protein>
    <submittedName>
        <fullName evidence="2">Uncharacterized protein</fullName>
    </submittedName>
</protein>
<feature type="region of interest" description="Disordered" evidence="1">
    <location>
        <begin position="1"/>
        <end position="38"/>
    </location>
</feature>
<evidence type="ECO:0000256" key="1">
    <source>
        <dbReference type="SAM" id="MobiDB-lite"/>
    </source>
</evidence>
<organism evidence="2">
    <name type="scientific">marine metagenome</name>
    <dbReference type="NCBI Taxonomy" id="408172"/>
    <lineage>
        <taxon>unclassified sequences</taxon>
        <taxon>metagenomes</taxon>
        <taxon>ecological metagenomes</taxon>
    </lineage>
</organism>
<feature type="non-terminal residue" evidence="2">
    <location>
        <position position="1"/>
    </location>
</feature>
<evidence type="ECO:0000313" key="2">
    <source>
        <dbReference type="EMBL" id="SVC06054.1"/>
    </source>
</evidence>
<proteinExistence type="predicted"/>
<reference evidence="2" key="1">
    <citation type="submission" date="2018-05" db="EMBL/GenBank/DDBJ databases">
        <authorList>
            <person name="Lanie J.A."/>
            <person name="Ng W.-L."/>
            <person name="Kazmierczak K.M."/>
            <person name="Andrzejewski T.M."/>
            <person name="Davidsen T.M."/>
            <person name="Wayne K.J."/>
            <person name="Tettelin H."/>
            <person name="Glass J.I."/>
            <person name="Rusch D."/>
            <person name="Podicherti R."/>
            <person name="Tsui H.-C.T."/>
            <person name="Winkler M.E."/>
        </authorList>
    </citation>
    <scope>NUCLEOTIDE SEQUENCE</scope>
</reference>
<name>A0A382J1S7_9ZZZZ</name>
<sequence>VSSGDETSESVSNRHPTPDDTNAQLPLGTAPAEGGQPA</sequence>
<feature type="compositionally biased region" description="Polar residues" evidence="1">
    <location>
        <begin position="1"/>
        <end position="24"/>
    </location>
</feature>
<gene>
    <name evidence="2" type="ORF">METZ01_LOCUS258908</name>
</gene>
<dbReference type="EMBL" id="UINC01071280">
    <property type="protein sequence ID" value="SVC06054.1"/>
    <property type="molecule type" value="Genomic_DNA"/>
</dbReference>
<accession>A0A382J1S7</accession>
<dbReference type="AlphaFoldDB" id="A0A382J1S7"/>